<evidence type="ECO:0000313" key="1">
    <source>
        <dbReference type="EMBL" id="KAH7917991.1"/>
    </source>
</evidence>
<dbReference type="Proteomes" id="UP000790709">
    <property type="component" value="Unassembled WGS sequence"/>
</dbReference>
<protein>
    <submittedName>
        <fullName evidence="1">Uncharacterized protein</fullName>
    </submittedName>
</protein>
<reference evidence="1" key="1">
    <citation type="journal article" date="2021" name="New Phytol.">
        <title>Evolutionary innovations through gain and loss of genes in the ectomycorrhizal Boletales.</title>
        <authorList>
            <person name="Wu G."/>
            <person name="Miyauchi S."/>
            <person name="Morin E."/>
            <person name="Kuo A."/>
            <person name="Drula E."/>
            <person name="Varga T."/>
            <person name="Kohler A."/>
            <person name="Feng B."/>
            <person name="Cao Y."/>
            <person name="Lipzen A."/>
            <person name="Daum C."/>
            <person name="Hundley H."/>
            <person name="Pangilinan J."/>
            <person name="Johnson J."/>
            <person name="Barry K."/>
            <person name="LaButti K."/>
            <person name="Ng V."/>
            <person name="Ahrendt S."/>
            <person name="Min B."/>
            <person name="Choi I.G."/>
            <person name="Park H."/>
            <person name="Plett J.M."/>
            <person name="Magnuson J."/>
            <person name="Spatafora J.W."/>
            <person name="Nagy L.G."/>
            <person name="Henrissat B."/>
            <person name="Grigoriev I.V."/>
            <person name="Yang Z.L."/>
            <person name="Xu J."/>
            <person name="Martin F.M."/>
        </authorList>
    </citation>
    <scope>NUCLEOTIDE SEQUENCE</scope>
    <source>
        <strain evidence="1">KUC20120723A-06</strain>
    </source>
</reference>
<accession>A0ACB8AWS2</accession>
<gene>
    <name evidence="1" type="ORF">BV22DRAFT_1134941</name>
</gene>
<evidence type="ECO:0000313" key="2">
    <source>
        <dbReference type="Proteomes" id="UP000790709"/>
    </source>
</evidence>
<proteinExistence type="predicted"/>
<keyword evidence="2" id="KW-1185">Reference proteome</keyword>
<sequence length="403" mass="43231">MNPSGKREIITNYYKSSPFKQIVVFPTLAPQLIPQHLKENAHGPVAAAFTHQVGASGSSVDTNRNFGSVITNGRAKAPASSISIHNYPGLTSSSMDNAPQPELGAIVGLLKDYLISITMSCLQAETAAVPTCGGRAKVKKIPTTKHVRLVLDGMTRVQFLTEVLKVHGLVDEYRPEFPIKLWWSGSPGGQKQASSIENNNEFNTALSSIVKKPSTCNPLALANDEDDPTGTFKEAIDRSKVYHLNAARLNGHFILLIKNQWKCQLHTGEHGEPGFCFIRADSEHFGLNTRWLAIWGAAVVGGHTSILVPPNCQAFEGALIADQAAVSCPHRKTGPHAAPLPAASTPSGQVLDMNMDQAPTAPPPAVPPVTAATPPVPVSKELVEEPSVLLQAFQHETDIDVVH</sequence>
<name>A0ACB8AWS2_9AGAM</name>
<dbReference type="EMBL" id="MU266880">
    <property type="protein sequence ID" value="KAH7917991.1"/>
    <property type="molecule type" value="Genomic_DNA"/>
</dbReference>
<comment type="caution">
    <text evidence="1">The sequence shown here is derived from an EMBL/GenBank/DDBJ whole genome shotgun (WGS) entry which is preliminary data.</text>
</comment>
<organism evidence="1 2">
    <name type="scientific">Leucogyrophana mollusca</name>
    <dbReference type="NCBI Taxonomy" id="85980"/>
    <lineage>
        <taxon>Eukaryota</taxon>
        <taxon>Fungi</taxon>
        <taxon>Dikarya</taxon>
        <taxon>Basidiomycota</taxon>
        <taxon>Agaricomycotina</taxon>
        <taxon>Agaricomycetes</taxon>
        <taxon>Agaricomycetidae</taxon>
        <taxon>Boletales</taxon>
        <taxon>Boletales incertae sedis</taxon>
        <taxon>Leucogyrophana</taxon>
    </lineage>
</organism>